<dbReference type="Proteomes" id="UP000095281">
    <property type="component" value="Unplaced"/>
</dbReference>
<evidence type="ECO:0000259" key="8">
    <source>
        <dbReference type="Pfam" id="PF22732"/>
    </source>
</evidence>
<evidence type="ECO:0000256" key="1">
    <source>
        <dbReference type="ARBA" id="ARBA00004123"/>
    </source>
</evidence>
<dbReference type="GO" id="GO:0006325">
    <property type="term" value="P:chromatin organization"/>
    <property type="evidence" value="ECO:0007669"/>
    <property type="project" value="UniProtKB-KW"/>
</dbReference>
<dbReference type="Gene3D" id="2.30.30.140">
    <property type="match status" value="1"/>
</dbReference>
<name>A0A1I8AZ12_MELHA</name>
<dbReference type="SUPFAM" id="SSF54160">
    <property type="entry name" value="Chromo domain-like"/>
    <property type="match status" value="1"/>
</dbReference>
<keyword evidence="2" id="KW-0156">Chromatin regulator</keyword>
<evidence type="ECO:0000313" key="9">
    <source>
        <dbReference type="Proteomes" id="UP000095281"/>
    </source>
</evidence>
<evidence type="ECO:0000256" key="5">
    <source>
        <dbReference type="ARBA" id="ARBA00023242"/>
    </source>
</evidence>
<keyword evidence="5" id="KW-0539">Nucleus</keyword>
<evidence type="ECO:0000256" key="3">
    <source>
        <dbReference type="ARBA" id="ARBA00023015"/>
    </source>
</evidence>
<dbReference type="InterPro" id="IPR026541">
    <property type="entry name" value="MRG_dom"/>
</dbReference>
<dbReference type="Gene3D" id="1.10.274.30">
    <property type="entry name" value="MRG domain"/>
    <property type="match status" value="1"/>
</dbReference>
<evidence type="ECO:0000256" key="2">
    <source>
        <dbReference type="ARBA" id="ARBA00022853"/>
    </source>
</evidence>
<dbReference type="InterPro" id="IPR008676">
    <property type="entry name" value="MRG"/>
</dbReference>
<sequence>MPSIPTKSGSSKRKSTTTTNSDLNTSTSSTTTPKNVEFTEKALADSTTIDGHPVHEVNKKWNVGDKVLCRYMHAENIYYEAKIMSLKNKDGETAYAVHYPGWSSRHDEVIPQSKALLRFKDYTQEDAEKAKDEIKRAQQAANKKRKTGDKRSSGISTADDSRSSTPGGGDTSAKRKTASIRRPLAADVHERRKEMPQIVLPDALRRILIDDENLINKSCFLPKLPARLTAFDIVQKYRETVNPRGVSPREFYIENSNVSNALLNPTAENLEHSALGLLDYFEQAIGTILLYKFERPMFNDLYELLNKEKAEEGENDGEGSGGDIKEKDEQQRVCFAKQFGLPHLLRMFVRFTDMLGYTDWSERSLEAIIRHAQDFVMFLNKNHQEFFSVDEDYVLASADYHKRVWGNNS</sequence>
<dbReference type="InterPro" id="IPR038217">
    <property type="entry name" value="MRG_C_sf"/>
</dbReference>
<dbReference type="InterPro" id="IPR053820">
    <property type="entry name" value="MSL3_chromo-like"/>
</dbReference>
<dbReference type="PROSITE" id="PS51640">
    <property type="entry name" value="MRG"/>
    <property type="match status" value="1"/>
</dbReference>
<keyword evidence="3" id="KW-0805">Transcription regulation</keyword>
<dbReference type="GO" id="GO:0006355">
    <property type="term" value="P:regulation of DNA-templated transcription"/>
    <property type="evidence" value="ECO:0007669"/>
    <property type="project" value="InterPro"/>
</dbReference>
<feature type="domain" description="MRG" evidence="7">
    <location>
        <begin position="189"/>
        <end position="394"/>
    </location>
</feature>
<keyword evidence="4" id="KW-0804">Transcription</keyword>
<proteinExistence type="predicted"/>
<dbReference type="GO" id="GO:0035267">
    <property type="term" value="C:NuA4 histone acetyltransferase complex"/>
    <property type="evidence" value="ECO:0007669"/>
    <property type="project" value="TreeGrafter"/>
</dbReference>
<evidence type="ECO:0000256" key="6">
    <source>
        <dbReference type="SAM" id="MobiDB-lite"/>
    </source>
</evidence>
<dbReference type="GO" id="GO:0005634">
    <property type="term" value="C:nucleus"/>
    <property type="evidence" value="ECO:0007669"/>
    <property type="project" value="UniProtKB-SubCell"/>
</dbReference>
<dbReference type="PANTHER" id="PTHR10880">
    <property type="entry name" value="MORTALITY FACTOR 4-LIKE PROTEIN"/>
    <property type="match status" value="1"/>
</dbReference>
<dbReference type="InterPro" id="IPR016197">
    <property type="entry name" value="Chromo-like_dom_sf"/>
</dbReference>
<feature type="region of interest" description="Disordered" evidence="6">
    <location>
        <begin position="1"/>
        <end position="35"/>
    </location>
</feature>
<organism evidence="9 10">
    <name type="scientific">Meloidogyne hapla</name>
    <name type="common">Root-knot nematode worm</name>
    <dbReference type="NCBI Taxonomy" id="6305"/>
    <lineage>
        <taxon>Eukaryota</taxon>
        <taxon>Metazoa</taxon>
        <taxon>Ecdysozoa</taxon>
        <taxon>Nematoda</taxon>
        <taxon>Chromadorea</taxon>
        <taxon>Rhabditida</taxon>
        <taxon>Tylenchina</taxon>
        <taxon>Tylenchomorpha</taxon>
        <taxon>Tylenchoidea</taxon>
        <taxon>Meloidogynidae</taxon>
        <taxon>Meloidogyninae</taxon>
        <taxon>Meloidogyne</taxon>
    </lineage>
</organism>
<comment type="subcellular location">
    <subcellularLocation>
        <location evidence="1">Nucleus</location>
    </subcellularLocation>
</comment>
<dbReference type="Pfam" id="PF22732">
    <property type="entry name" value="MSL3_chromo-like"/>
    <property type="match status" value="1"/>
</dbReference>
<dbReference type="AlphaFoldDB" id="A0A1I8AZ12"/>
<dbReference type="WBParaSite" id="MhA1_Contig1068.frz3.gene3">
    <property type="protein sequence ID" value="MhA1_Contig1068.frz3.gene3"/>
    <property type="gene ID" value="MhA1_Contig1068.frz3.gene3"/>
</dbReference>
<evidence type="ECO:0000256" key="4">
    <source>
        <dbReference type="ARBA" id="ARBA00023163"/>
    </source>
</evidence>
<keyword evidence="9" id="KW-1185">Reference proteome</keyword>
<protein>
    <submittedName>
        <fullName evidence="10">MRG domain-containing protein</fullName>
    </submittedName>
</protein>
<accession>A0A1I8AZ12</accession>
<feature type="compositionally biased region" description="Low complexity" evidence="6">
    <location>
        <begin position="16"/>
        <end position="32"/>
    </location>
</feature>
<evidence type="ECO:0000259" key="7">
    <source>
        <dbReference type="Pfam" id="PF05712"/>
    </source>
</evidence>
<dbReference type="Pfam" id="PF05712">
    <property type="entry name" value="MRG"/>
    <property type="match status" value="1"/>
</dbReference>
<reference evidence="10" key="1">
    <citation type="submission" date="2016-11" db="UniProtKB">
        <authorList>
            <consortium name="WormBaseParasite"/>
        </authorList>
    </citation>
    <scope>IDENTIFICATION</scope>
</reference>
<feature type="region of interest" description="Disordered" evidence="6">
    <location>
        <begin position="130"/>
        <end position="188"/>
    </location>
</feature>
<evidence type="ECO:0000313" key="10">
    <source>
        <dbReference type="WBParaSite" id="MhA1_Contig1068.frz3.gene3"/>
    </source>
</evidence>
<dbReference type="PANTHER" id="PTHR10880:SF48">
    <property type="entry name" value="MORTALITY FACTOR 4 LIKE 2"/>
    <property type="match status" value="1"/>
</dbReference>
<dbReference type="OMA" id="HKFFDIE"/>
<feature type="domain" description="MSL3 chromodomain-like" evidence="8">
    <location>
        <begin position="62"/>
        <end position="118"/>
    </location>
</feature>